<name>A0A0B7AAU0_9EUPU</name>
<evidence type="ECO:0000313" key="1">
    <source>
        <dbReference type="EMBL" id="CEK77141.1"/>
    </source>
</evidence>
<accession>A0A0B7AAU0</accession>
<organism evidence="1">
    <name type="scientific">Arion vulgaris</name>
    <dbReference type="NCBI Taxonomy" id="1028688"/>
    <lineage>
        <taxon>Eukaryota</taxon>
        <taxon>Metazoa</taxon>
        <taxon>Spiralia</taxon>
        <taxon>Lophotrochozoa</taxon>
        <taxon>Mollusca</taxon>
        <taxon>Gastropoda</taxon>
        <taxon>Heterobranchia</taxon>
        <taxon>Euthyneura</taxon>
        <taxon>Panpulmonata</taxon>
        <taxon>Eupulmonata</taxon>
        <taxon>Stylommatophora</taxon>
        <taxon>Helicina</taxon>
        <taxon>Arionoidea</taxon>
        <taxon>Arionidae</taxon>
        <taxon>Arion</taxon>
    </lineage>
</organism>
<protein>
    <submittedName>
        <fullName evidence="1">Uncharacterized protein</fullName>
    </submittedName>
</protein>
<dbReference type="AlphaFoldDB" id="A0A0B7AAU0"/>
<proteinExistence type="predicted"/>
<dbReference type="EMBL" id="HACG01030276">
    <property type="protein sequence ID" value="CEK77141.1"/>
    <property type="molecule type" value="Transcribed_RNA"/>
</dbReference>
<reference evidence="1" key="1">
    <citation type="submission" date="2014-12" db="EMBL/GenBank/DDBJ databases">
        <title>Insight into the proteome of Arion vulgaris.</title>
        <authorList>
            <person name="Aradska J."/>
            <person name="Bulat T."/>
            <person name="Smidak R."/>
            <person name="Sarate P."/>
            <person name="Gangsoo J."/>
            <person name="Sialana F."/>
            <person name="Bilban M."/>
            <person name="Lubec G."/>
        </authorList>
    </citation>
    <scope>NUCLEOTIDE SEQUENCE</scope>
    <source>
        <tissue evidence="1">Skin</tissue>
    </source>
</reference>
<sequence length="59" mass="6819">MHATISRDHSILIVLQNAKMTIVDLLKDVKAQRKTKYQHKKEANIIFPACNEKGRFLNV</sequence>
<gene>
    <name evidence="1" type="primary">ORF103190</name>
</gene>